<dbReference type="SMART" id="SM00530">
    <property type="entry name" value="HTH_XRE"/>
    <property type="match status" value="1"/>
</dbReference>
<dbReference type="CDD" id="cd00093">
    <property type="entry name" value="HTH_XRE"/>
    <property type="match status" value="1"/>
</dbReference>
<evidence type="ECO:0000313" key="2">
    <source>
        <dbReference type="EMBL" id="SDH16396.1"/>
    </source>
</evidence>
<keyword evidence="3" id="KW-1185">Reference proteome</keyword>
<dbReference type="Proteomes" id="UP000199623">
    <property type="component" value="Unassembled WGS sequence"/>
</dbReference>
<sequence>MRAWRASNKQNQTAVASLLGITQQNLSQIEKGTRPVSLELRRKLVELLGIAPEDLGLSSGQARSFIASDDASPHIAFSRFQWRNQRRWLNQHRSELAQLAVNLYPAEYRVPRTPLISHPEWVAAGPVELSTLNLTLSEQPHPVVVDGSESETEPVRPLRVGTTHFERYTSVIKHLDPPTLFESRPSYRLLSADLVTNKFEFGLAAYFDKLDVSEALGHELARACMDKGIPTDPAQLRGQLPFRDLIGDPFDPARRAIIPAITTLTIRLRRYPAEPSFLLHWRDPAKVATAAGVYDVIPAGEFQPSSVALWDRTNDFDIWRNIVREYSEELLGEPEFDGTRTQPIDYDNWSLYRELTQARQDGSVGAFFLGTGMDALTLAATMLTVVVIDDDVFERVFGDAVRYNDEGEIVAVGGGTPTEGIPFTAECVDRMLSSEPMASPGAACLALAWKHRDQLLGF</sequence>
<accession>A0A1G8A6B1</accession>
<evidence type="ECO:0000313" key="3">
    <source>
        <dbReference type="Proteomes" id="UP000199623"/>
    </source>
</evidence>
<feature type="domain" description="HTH cro/C1-type" evidence="1">
    <location>
        <begin position="1"/>
        <end position="55"/>
    </location>
</feature>
<dbReference type="PROSITE" id="PS50943">
    <property type="entry name" value="HTH_CROC1"/>
    <property type="match status" value="1"/>
</dbReference>
<proteinExistence type="predicted"/>
<evidence type="ECO:0000259" key="1">
    <source>
        <dbReference type="PROSITE" id="PS50943"/>
    </source>
</evidence>
<name>A0A1G8A6B1_9PSEU</name>
<dbReference type="InterPro" id="IPR010982">
    <property type="entry name" value="Lambda_DNA-bd_dom_sf"/>
</dbReference>
<organism evidence="2 3">
    <name type="scientific">Lentzea fradiae</name>
    <dbReference type="NCBI Taxonomy" id="200378"/>
    <lineage>
        <taxon>Bacteria</taxon>
        <taxon>Bacillati</taxon>
        <taxon>Actinomycetota</taxon>
        <taxon>Actinomycetes</taxon>
        <taxon>Pseudonocardiales</taxon>
        <taxon>Pseudonocardiaceae</taxon>
        <taxon>Lentzea</taxon>
    </lineage>
</organism>
<dbReference type="STRING" id="200378.SAMN05216553_1176"/>
<dbReference type="SUPFAM" id="SSF47413">
    <property type="entry name" value="lambda repressor-like DNA-binding domains"/>
    <property type="match status" value="1"/>
</dbReference>
<keyword evidence="2" id="KW-0238">DNA-binding</keyword>
<reference evidence="3" key="1">
    <citation type="submission" date="2016-10" db="EMBL/GenBank/DDBJ databases">
        <authorList>
            <person name="Varghese N."/>
            <person name="Submissions S."/>
        </authorList>
    </citation>
    <scope>NUCLEOTIDE SEQUENCE [LARGE SCALE GENOMIC DNA]</scope>
    <source>
        <strain evidence="3">CGMCC 4.3506</strain>
    </source>
</reference>
<dbReference type="Pfam" id="PF01381">
    <property type="entry name" value="HTH_3"/>
    <property type="match status" value="1"/>
</dbReference>
<gene>
    <name evidence="2" type="ORF">SAMN05216553_1176</name>
</gene>
<dbReference type="Gene3D" id="1.10.260.40">
    <property type="entry name" value="lambda repressor-like DNA-binding domains"/>
    <property type="match status" value="1"/>
</dbReference>
<dbReference type="InterPro" id="IPR001387">
    <property type="entry name" value="Cro/C1-type_HTH"/>
</dbReference>
<dbReference type="AlphaFoldDB" id="A0A1G8A6B1"/>
<dbReference type="EMBL" id="FNCC01000017">
    <property type="protein sequence ID" value="SDH16396.1"/>
    <property type="molecule type" value="Genomic_DNA"/>
</dbReference>
<protein>
    <submittedName>
        <fullName evidence="2">DNA-binding transcriptional regulator, XRE-family HTH domain</fullName>
    </submittedName>
</protein>
<dbReference type="GO" id="GO:0003677">
    <property type="term" value="F:DNA binding"/>
    <property type="evidence" value="ECO:0007669"/>
    <property type="project" value="UniProtKB-KW"/>
</dbReference>